<keyword evidence="7" id="KW-0812">Transmembrane</keyword>
<keyword evidence="2" id="KW-0134">Cell wall</keyword>
<evidence type="ECO:0000313" key="9">
    <source>
        <dbReference type="EMBL" id="SBV91627.1"/>
    </source>
</evidence>
<dbReference type="EMBL" id="FLUN01000001">
    <property type="protein sequence ID" value="SBV91627.1"/>
    <property type="molecule type" value="Genomic_DNA"/>
</dbReference>
<keyword evidence="4" id="KW-0732">Signal</keyword>
<dbReference type="InterPro" id="IPR011252">
    <property type="entry name" value="Fibrogen-bd_dom1"/>
</dbReference>
<reference evidence="9" key="1">
    <citation type="submission" date="2016-04" db="EMBL/GenBank/DDBJ databases">
        <authorList>
            <person name="Evans L.H."/>
            <person name="Alamgir A."/>
            <person name="Owens N."/>
            <person name="Weber N.D."/>
            <person name="Virtaneva K."/>
            <person name="Barbian K."/>
            <person name="Babar A."/>
            <person name="Rosenke K."/>
        </authorList>
    </citation>
    <scope>NUCLEOTIDE SEQUENCE</scope>
    <source>
        <strain evidence="9">86</strain>
    </source>
</reference>
<evidence type="ECO:0000256" key="1">
    <source>
        <dbReference type="ARBA" id="ARBA00004191"/>
    </source>
</evidence>
<keyword evidence="7" id="KW-0472">Membrane</keyword>
<accession>A0A212IWS7</accession>
<name>A0A212IWS7_9FIRM</name>
<protein>
    <submittedName>
        <fullName evidence="9">Putative LPXTG-motif cell wall anchor domain protein</fullName>
    </submittedName>
</protein>
<comment type="subcellular location">
    <subcellularLocation>
        <location evidence="1">Secreted</location>
        <location evidence="1">Cell wall</location>
    </subcellularLocation>
</comment>
<dbReference type="InterPro" id="IPR013783">
    <property type="entry name" value="Ig-like_fold"/>
</dbReference>
<keyword evidence="3" id="KW-0964">Secreted</keyword>
<dbReference type="Pfam" id="PF17802">
    <property type="entry name" value="SpaA"/>
    <property type="match status" value="1"/>
</dbReference>
<sequence>MKKSLAVQVKDFIENHDRRRRLLALICALSIFTSLGVYGALMRPAISMEKSNPLLTAETPNAVFGDELTAQITATASTDLDETYFYLSTKAENAALTAVLSFDADGVASVPTHDGGDLELHRVEKAGNIGYWFTLVRGHTASFDLPYSSTQIEYTVGVLPEEATPLAAEPDKTDYSEPFTEAVTTEPTASEADAPTEDVTPIETEPAEGPSPVDAAPTDETASPPVATAPVDEPDSTAPTTETIYEDPDTASVQLYAAAGASLEGARAAAEENRGEETPTLILTWMTLAELDAASGTDPAEPPVLLPEIPEMPEGATSWATVERIEDDETPAARSFGLMAASQDLLAAAGPVDFGQYITGATVSKLQNGSWTPATEFADGDKVKVAITYTLPANTVGANNKIITYNLPTGVLPGKEESGLVYEGTTPVGTYTITPEGQITITFNDSFADDKAFNGTIQLQGSVSAGENGTENNISFGSSTSTIKVSVPAAATDLVVSKTGSYTASSGKLTYKVIASTTKGTAGTVTITDKFQSGNTSATYTTNSFSIYKVSANGTRSKVNTTPSVSGQQFTVSNLPQLSAGESYEISYTATPGTTTDKNGASYVSNGASATSGSNTGSDWEGVEVAKQMLTKTGSYDEGTGKIKWTITINPSKLNISGYKLADALTASTGITQTLPASAEIKNSAGTAVGTITNWANYLFPSNSKDTYTIEYLTDAPTGTPGTTTTVTNKLDMTKGSSSSYTTSIDVGVPHKNYGVTKRAGGSSSAGIYNWTGEITVPATGLALDKVLYTDTIGNATLDGATVPGTHYTTAELLNKLTVVARKGSTQTTLIYGTDYEIQDASGNKITNFSSTTHLQGFKVVFLSSSAAKIAGTTSTLSYSTYIDYGAALGGETYVFSNMGAIPGLTSTATYTYTAPRALEKQASADGVIAWNKDYTSAPLAVDFDTADGVIYYRLLLNLSDFTGNEITVTDFLPSGAALAVPTDGTPAVTAKLYGNKDWQVSSFNYGQANGDPAGTYVMNDHVKATVETDGTMKIVIDKVDKIRIGYHGVPSPITVAVYYQLSVAADPNWSDLGNKSQIYWNRATWNGSTDEQKTTVNREVPNVGKTGEQLPMTDENGNVMYELDGVTPKWTDTIRYHIIINPAGLDLATGADTITMTDVLTTRAGASLLLDSVKLYRYDASKPNGQGTLISRDQYKVSYNDLTYTATFVLPDSTPVILYYDYFIERGKLADVTVSNTATLQGNALESGTSSIKLKESSSSATANKKTITIYKVDSSDFSKLLPGAVFKLEQYTQSGGTWAWRTVDNGVYTTDENGKILLDFMDDKHSLANNVLYRLAETTAPAGYQASSTPYYFVWMADNKDKTETISAMTQTGFAGVDTSLVRFVTSSGTSIYVPNEYTAIGVKKLWRDDKGETLTSPPAASVELELWRQARKVDGYTVTVNVTTANSSFSASQMVAMGSSLTIAVNAWWPSTYSVTIAGQTSTVNQSGGRAVLASLSNVSSNMTVAVNITDYLSSLPFEFSGYTNPTSMVEAGTAELVTDTPIILNAANGWAWLSASLKKTDTSGNAYYYWVKEKVPSGSTVTYLNNSGIRTGDITVTNTVSSFTLPNTGGTGLLPFYLLGGLTMAAAASAALLLFKKRRSEGGRS</sequence>
<organism evidence="9">
    <name type="scientific">uncultured Eubacteriales bacterium</name>
    <dbReference type="NCBI Taxonomy" id="172733"/>
    <lineage>
        <taxon>Bacteria</taxon>
        <taxon>Bacillati</taxon>
        <taxon>Bacillota</taxon>
        <taxon>Clostridia</taxon>
        <taxon>Eubacteriales</taxon>
        <taxon>environmental samples</taxon>
    </lineage>
</organism>
<evidence type="ECO:0000256" key="2">
    <source>
        <dbReference type="ARBA" id="ARBA00022512"/>
    </source>
</evidence>
<keyword evidence="7" id="KW-1133">Transmembrane helix</keyword>
<evidence type="ECO:0000256" key="6">
    <source>
        <dbReference type="SAM" id="MobiDB-lite"/>
    </source>
</evidence>
<proteinExistence type="predicted"/>
<dbReference type="Gene3D" id="2.60.40.1280">
    <property type="match status" value="1"/>
</dbReference>
<keyword evidence="5" id="KW-0572">Peptidoglycan-anchor</keyword>
<evidence type="ECO:0000256" key="7">
    <source>
        <dbReference type="SAM" id="Phobius"/>
    </source>
</evidence>
<dbReference type="SUPFAM" id="SSF49401">
    <property type="entry name" value="Bacterial adhesins"/>
    <property type="match status" value="4"/>
</dbReference>
<dbReference type="InterPro" id="IPR008966">
    <property type="entry name" value="Adhesion_dom_sf"/>
</dbReference>
<dbReference type="InterPro" id="IPR041033">
    <property type="entry name" value="SpaA_PFL_dom_1"/>
</dbReference>
<dbReference type="NCBIfam" id="TIGR01167">
    <property type="entry name" value="LPXTG_anchor"/>
    <property type="match status" value="1"/>
</dbReference>
<dbReference type="Gene3D" id="2.60.40.10">
    <property type="entry name" value="Immunoglobulins"/>
    <property type="match status" value="1"/>
</dbReference>
<feature type="domain" description="SpaA-like prealbumin fold" evidence="8">
    <location>
        <begin position="1268"/>
        <end position="1363"/>
    </location>
</feature>
<dbReference type="GO" id="GO:0007155">
    <property type="term" value="P:cell adhesion"/>
    <property type="evidence" value="ECO:0007669"/>
    <property type="project" value="InterPro"/>
</dbReference>
<feature type="transmembrane region" description="Helical" evidence="7">
    <location>
        <begin position="21"/>
        <end position="41"/>
    </location>
</feature>
<feature type="transmembrane region" description="Helical" evidence="7">
    <location>
        <begin position="1618"/>
        <end position="1639"/>
    </location>
</feature>
<evidence type="ECO:0000256" key="5">
    <source>
        <dbReference type="ARBA" id="ARBA00023088"/>
    </source>
</evidence>
<feature type="region of interest" description="Disordered" evidence="6">
    <location>
        <begin position="167"/>
        <end position="245"/>
    </location>
</feature>
<gene>
    <name evidence="9" type="ORF">KL86CLO1_10145</name>
</gene>
<evidence type="ECO:0000259" key="8">
    <source>
        <dbReference type="Pfam" id="PF17802"/>
    </source>
</evidence>
<evidence type="ECO:0000256" key="4">
    <source>
        <dbReference type="ARBA" id="ARBA00022729"/>
    </source>
</evidence>
<evidence type="ECO:0000256" key="3">
    <source>
        <dbReference type="ARBA" id="ARBA00022525"/>
    </source>
</evidence>